<dbReference type="EC" id="3.2.1.23" evidence="5 16"/>
<dbReference type="InterPro" id="IPR019801">
    <property type="entry name" value="Glyco_hydro_35_CS"/>
</dbReference>
<dbReference type="AlphaFoldDB" id="A0A6P7I1T2"/>
<evidence type="ECO:0000256" key="13">
    <source>
        <dbReference type="ARBA" id="ARBA00023295"/>
    </source>
</evidence>
<proteinExistence type="inferred from homology"/>
<feature type="domain" description="Beta-galactosidase galactose-binding" evidence="21">
    <location>
        <begin position="536"/>
        <end position="597"/>
    </location>
</feature>
<sequence>MFVLRVCSLLLLVGLSLEAPRSFSVDYKDDCFRKDGEKFRYISGSIHYSRIPRVYWKDRLLKMYMAGLNAIQTYIPWNYHEEAPGRFSFSGDRDVEYFLKLAQDIGLLVILRPGPYICAEWDMGGLPAWLLDKKDMVLRSSDPDYVAAVDKWMGKLLPMIKPYLYQNGGPVITVQVENEYGSYFACDYNYMRHLAKLFRSYLGDEVVLFTTDGAGLGYLKCGAIQGLYATVDFGPGSNVTAAFDAQRHAEPHGPLVNSEFYTGWLDHWGSPHSVVSAAKVAKSLSEILAVGANVNLYMFIGGTNFAYWNGANSPYEAQPTSYDYDAPLTEAGDLTEKYFAIRDVIKMYKEIPEGPIPPTTPKYAYGPVTMKKLQTVSDALETLSFSGPVKSMYPQTFVDLKQAFGFVLYRTTLPVNCSKPTPLSSPLNGVHDRAYVSVDGVAVGILERNKVLSVNVTGIAGSQLDLLVENMGRINYGKDINDFKGLVSNMTLGSDTLSGWTMYSLSIDEAVSHGLLRDREADPQTDPPPPAVPSLPAFYRGSFVIPDGIPDLPQDTYIKLPKWRKGQIWINGFNLGRYWPSRGPQVTLFVPANILSTAAPNNVTVLELEGSPCSSEPCNVEFTDTPILNATVHQQYLRRYVKEDLL</sequence>
<evidence type="ECO:0000256" key="17">
    <source>
        <dbReference type="RuleBase" id="RU003679"/>
    </source>
</evidence>
<evidence type="ECO:0000256" key="3">
    <source>
        <dbReference type="ARBA" id="ARBA00004371"/>
    </source>
</evidence>
<dbReference type="GO" id="GO:0006689">
    <property type="term" value="P:ganglioside catabolic process"/>
    <property type="evidence" value="ECO:0007669"/>
    <property type="project" value="UniProtKB-ARBA"/>
</dbReference>
<dbReference type="Gene3D" id="3.20.20.80">
    <property type="entry name" value="Glycosidases"/>
    <property type="match status" value="1"/>
</dbReference>
<dbReference type="GO" id="GO:0005764">
    <property type="term" value="C:lysosome"/>
    <property type="evidence" value="ECO:0007669"/>
    <property type="project" value="UniProtKB-SubCell"/>
</dbReference>
<evidence type="ECO:0000256" key="18">
    <source>
        <dbReference type="SAM" id="SignalP"/>
    </source>
</evidence>
<keyword evidence="22" id="KW-1185">Reference proteome</keyword>
<dbReference type="GO" id="GO:0016020">
    <property type="term" value="C:membrane"/>
    <property type="evidence" value="ECO:0007669"/>
    <property type="project" value="GOC"/>
</dbReference>
<dbReference type="Proteomes" id="UP000515145">
    <property type="component" value="Chromosome 1"/>
</dbReference>
<comment type="subunit">
    <text evidence="14">Homodimer. May form higher multimers.</text>
</comment>
<dbReference type="GO" id="GO:0005576">
    <property type="term" value="C:extracellular region"/>
    <property type="evidence" value="ECO:0007669"/>
    <property type="project" value="UniProtKB-ARBA"/>
</dbReference>
<dbReference type="InterPro" id="IPR031330">
    <property type="entry name" value="Gly_Hdrlase_35_cat"/>
</dbReference>
<dbReference type="SUPFAM" id="SSF49785">
    <property type="entry name" value="Galactose-binding domain-like"/>
    <property type="match status" value="1"/>
</dbReference>
<dbReference type="Gene3D" id="2.60.120.260">
    <property type="entry name" value="Galactose-binding domain-like"/>
    <property type="match status" value="2"/>
</dbReference>
<gene>
    <name evidence="23" type="primary">glb1</name>
</gene>
<evidence type="ECO:0000256" key="11">
    <source>
        <dbReference type="ARBA" id="ARBA00023180"/>
    </source>
</evidence>
<dbReference type="InterPro" id="IPR008979">
    <property type="entry name" value="Galactose-bd-like_sf"/>
</dbReference>
<evidence type="ECO:0000256" key="8">
    <source>
        <dbReference type="ARBA" id="ARBA00022801"/>
    </source>
</evidence>
<name>A0A6P7I1T2_9TELE</name>
<dbReference type="GO" id="GO:0004565">
    <property type="term" value="F:beta-galactosidase activity"/>
    <property type="evidence" value="ECO:0007669"/>
    <property type="project" value="UniProtKB-EC"/>
</dbReference>
<dbReference type="FunFam" id="3.20.20.80:FF:000017">
    <property type="entry name" value="Beta-galactosidase"/>
    <property type="match status" value="1"/>
</dbReference>
<feature type="domain" description="Beta-galactosidase 1-like first all-beta" evidence="20">
    <location>
        <begin position="394"/>
        <end position="505"/>
    </location>
</feature>
<evidence type="ECO:0000256" key="2">
    <source>
        <dbReference type="ARBA" id="ARBA00002691"/>
    </source>
</evidence>
<feature type="active site" description="Proton donor" evidence="15">
    <location>
        <position position="179"/>
    </location>
</feature>
<evidence type="ECO:0000256" key="12">
    <source>
        <dbReference type="ARBA" id="ARBA00023228"/>
    </source>
</evidence>
<comment type="subcellular location">
    <subcellularLocation>
        <location evidence="3">Lysosome</location>
    </subcellularLocation>
</comment>
<evidence type="ECO:0000313" key="23">
    <source>
        <dbReference type="RefSeq" id="XP_028258531.1"/>
    </source>
</evidence>
<dbReference type="GO" id="GO:0042340">
    <property type="term" value="P:keratan sulfate proteoglycan catabolic process"/>
    <property type="evidence" value="ECO:0007669"/>
    <property type="project" value="UniProtKB-ARBA"/>
</dbReference>
<dbReference type="Pfam" id="PF01301">
    <property type="entry name" value="Glyco_hydro_35"/>
    <property type="match status" value="1"/>
</dbReference>
<evidence type="ECO:0000256" key="4">
    <source>
        <dbReference type="ARBA" id="ARBA00009809"/>
    </source>
</evidence>
<feature type="active site" description="Nucleophile" evidence="15">
    <location>
        <position position="259"/>
    </location>
</feature>
<evidence type="ECO:0000256" key="5">
    <source>
        <dbReference type="ARBA" id="ARBA00012756"/>
    </source>
</evidence>
<dbReference type="PROSITE" id="PS01182">
    <property type="entry name" value="GLYCOSYL_HYDROL_F35"/>
    <property type="match status" value="1"/>
</dbReference>
<dbReference type="Pfam" id="PF21317">
    <property type="entry name" value="BetaGal_ABD_1"/>
    <property type="match status" value="1"/>
</dbReference>
<dbReference type="PIRSF" id="PIRSF006336">
    <property type="entry name" value="B-gal"/>
    <property type="match status" value="1"/>
</dbReference>
<keyword evidence="9" id="KW-0865">Zymogen</keyword>
<evidence type="ECO:0000259" key="20">
    <source>
        <dbReference type="Pfam" id="PF21317"/>
    </source>
</evidence>
<dbReference type="InterPro" id="IPR048912">
    <property type="entry name" value="BetaGal1-like_ABD1"/>
</dbReference>
<dbReference type="PRINTS" id="PR00742">
    <property type="entry name" value="GLHYDRLASE35"/>
</dbReference>
<comment type="function">
    <text evidence="2">Cleaves beta-linked terminal galactosyl residues from gangliosides, glycoproteins, and glycosaminoglycans.</text>
</comment>
<evidence type="ECO:0000256" key="6">
    <source>
        <dbReference type="ARBA" id="ARBA00013303"/>
    </source>
</evidence>
<accession>A0A6P7I1T2</accession>
<feature type="signal peptide" evidence="18">
    <location>
        <begin position="1"/>
        <end position="24"/>
    </location>
</feature>
<evidence type="ECO:0000256" key="15">
    <source>
        <dbReference type="PIRSR" id="PIRSR006336-1"/>
    </source>
</evidence>
<evidence type="ECO:0000256" key="9">
    <source>
        <dbReference type="ARBA" id="ARBA00023145"/>
    </source>
</evidence>
<dbReference type="RefSeq" id="XP_028258531.1">
    <property type="nucleotide sequence ID" value="XM_028402730.1"/>
</dbReference>
<feature type="chain" id="PRO_5027656994" description="Beta-galactosidase" evidence="18">
    <location>
        <begin position="25"/>
        <end position="646"/>
    </location>
</feature>
<dbReference type="Pfam" id="PF21467">
    <property type="entry name" value="BetaGal_gal-bd"/>
    <property type="match status" value="1"/>
</dbReference>
<evidence type="ECO:0000259" key="19">
    <source>
        <dbReference type="Pfam" id="PF01301"/>
    </source>
</evidence>
<evidence type="ECO:0000256" key="10">
    <source>
        <dbReference type="ARBA" id="ARBA00023157"/>
    </source>
</evidence>
<dbReference type="FunFam" id="2.60.120.260:FF:000021">
    <property type="entry name" value="Beta-galactosidase"/>
    <property type="match status" value="1"/>
</dbReference>
<keyword evidence="7 18" id="KW-0732">Signal</keyword>
<dbReference type="FunFam" id="2.60.120.260:FF:000115">
    <property type="entry name" value="Beta-galactosidase"/>
    <property type="match status" value="1"/>
</dbReference>
<dbReference type="CTD" id="2720"/>
<comment type="catalytic activity">
    <reaction evidence="1 16">
        <text>Hydrolysis of terminal non-reducing beta-D-galactose residues in beta-D-galactosides.</text>
        <dbReference type="EC" id="3.2.1.23"/>
    </reaction>
</comment>
<evidence type="ECO:0000313" key="22">
    <source>
        <dbReference type="Proteomes" id="UP000515145"/>
    </source>
</evidence>
<dbReference type="InterPro" id="IPR001944">
    <property type="entry name" value="Glycoside_Hdrlase_35"/>
</dbReference>
<dbReference type="SUPFAM" id="SSF51445">
    <property type="entry name" value="(Trans)glycosidases"/>
    <property type="match status" value="1"/>
</dbReference>
<evidence type="ECO:0000256" key="16">
    <source>
        <dbReference type="RuleBase" id="RU000675"/>
    </source>
</evidence>
<keyword evidence="12" id="KW-0458">Lysosome</keyword>
<keyword evidence="10" id="KW-1015">Disulfide bond</keyword>
<reference evidence="23" key="1">
    <citation type="submission" date="2025-08" db="UniProtKB">
        <authorList>
            <consortium name="RefSeq"/>
        </authorList>
    </citation>
    <scope>IDENTIFICATION</scope>
</reference>
<dbReference type="PANTHER" id="PTHR23421">
    <property type="entry name" value="BETA-GALACTOSIDASE RELATED"/>
    <property type="match status" value="1"/>
</dbReference>
<dbReference type="InterPro" id="IPR048913">
    <property type="entry name" value="BetaGal_gal-bd"/>
</dbReference>
<evidence type="ECO:0000256" key="1">
    <source>
        <dbReference type="ARBA" id="ARBA00001412"/>
    </source>
</evidence>
<evidence type="ECO:0000259" key="21">
    <source>
        <dbReference type="Pfam" id="PF21467"/>
    </source>
</evidence>
<dbReference type="InterPro" id="IPR017853">
    <property type="entry name" value="GH"/>
</dbReference>
<keyword evidence="8 16" id="KW-0378">Hydrolase</keyword>
<keyword evidence="13 16" id="KW-0326">Glycosidase</keyword>
<comment type="similarity">
    <text evidence="4 17">Belongs to the glycosyl hydrolase 35 family.</text>
</comment>
<evidence type="ECO:0000256" key="7">
    <source>
        <dbReference type="ARBA" id="ARBA00022729"/>
    </source>
</evidence>
<keyword evidence="11" id="KW-0325">Glycoprotein</keyword>
<evidence type="ECO:0000256" key="14">
    <source>
        <dbReference type="ARBA" id="ARBA00046753"/>
    </source>
</evidence>
<dbReference type="GeneID" id="114433924"/>
<organism evidence="22 23">
    <name type="scientific">Parambassis ranga</name>
    <name type="common">Indian glassy fish</name>
    <dbReference type="NCBI Taxonomy" id="210632"/>
    <lineage>
        <taxon>Eukaryota</taxon>
        <taxon>Metazoa</taxon>
        <taxon>Chordata</taxon>
        <taxon>Craniata</taxon>
        <taxon>Vertebrata</taxon>
        <taxon>Euteleostomi</taxon>
        <taxon>Actinopterygii</taxon>
        <taxon>Neopterygii</taxon>
        <taxon>Teleostei</taxon>
        <taxon>Neoteleostei</taxon>
        <taxon>Acanthomorphata</taxon>
        <taxon>Ovalentaria</taxon>
        <taxon>Ambassidae</taxon>
        <taxon>Parambassis</taxon>
    </lineage>
</organism>
<dbReference type="OrthoDB" id="1657402at2759"/>
<feature type="domain" description="Glycoside hydrolase 35 catalytic" evidence="19">
    <location>
        <begin position="32"/>
        <end position="347"/>
    </location>
</feature>
<protein>
    <recommendedName>
        <fullName evidence="6 16">Beta-galactosidase</fullName>
        <ecNumber evidence="5 16">3.2.1.23</ecNumber>
    </recommendedName>
</protein>
<dbReference type="InterPro" id="IPR026283">
    <property type="entry name" value="B-gal_1-like"/>
</dbReference>
<dbReference type="InParanoid" id="A0A6P7I1T2"/>
<dbReference type="GO" id="GO:0005975">
    <property type="term" value="P:carbohydrate metabolic process"/>
    <property type="evidence" value="ECO:0007669"/>
    <property type="project" value="InterPro"/>
</dbReference>